<dbReference type="PANTHER" id="PTHR40094:SF1">
    <property type="entry name" value="UBIQUITIN DOMAIN-CONTAINING PROTEIN"/>
    <property type="match status" value="1"/>
</dbReference>
<dbReference type="InterPro" id="IPR013783">
    <property type="entry name" value="Ig-like_fold"/>
</dbReference>
<evidence type="ECO:0000259" key="3">
    <source>
        <dbReference type="SMART" id="SM01360"/>
    </source>
</evidence>
<dbReference type="EMBL" id="QSQT01000026">
    <property type="protein sequence ID" value="RGK52937.1"/>
    <property type="molecule type" value="Genomic_DNA"/>
</dbReference>
<comment type="caution">
    <text evidence="4">The sequence shown here is derived from an EMBL/GenBank/DDBJ whole genome shotgun (WGS) entry which is preliminary data.</text>
</comment>
<organism evidence="4 5">
    <name type="scientific">Phocaeicola plebeius</name>
    <dbReference type="NCBI Taxonomy" id="310297"/>
    <lineage>
        <taxon>Bacteria</taxon>
        <taxon>Pseudomonadati</taxon>
        <taxon>Bacteroidota</taxon>
        <taxon>Bacteroidia</taxon>
        <taxon>Bacteroidales</taxon>
        <taxon>Bacteroidaceae</taxon>
        <taxon>Phocaeicola</taxon>
    </lineage>
</organism>
<proteinExistence type="inferred from homology"/>
<feature type="domain" description="Alpha-2-macroglobulin" evidence="3">
    <location>
        <begin position="1124"/>
        <end position="1214"/>
    </location>
</feature>
<dbReference type="InterPro" id="IPR051802">
    <property type="entry name" value="YfhM-like"/>
</dbReference>
<evidence type="ECO:0000313" key="5">
    <source>
        <dbReference type="Proteomes" id="UP000260862"/>
    </source>
</evidence>
<dbReference type="SUPFAM" id="SSF48239">
    <property type="entry name" value="Terpenoid cyclases/Protein prenyltransferases"/>
    <property type="match status" value="1"/>
</dbReference>
<sequence>MMNRLFLICATGLLAFMFPLAGIAQSYDRLWKEVEETRKKDLPQTLISQVNQIYEKARKEKNAPQMLKAYLSRVECQVGLTPDSLQRELCRLNAWAAEENDPLQKAVLSFLSGYYKLESAPQEVDSALYEFDQAVKDKEVLLGVATTDFRPMAEQGKWSQRYFGDNMYDLLLRQSIFQLLWNGGGSKAVQLAVFDKYEKLIAQYEAAGNRDAELLTRLERLMYWQRNGWRYPQQLSDEQVLEQLQAWAKAYDGVDACAALYVSWADFYHQKQDFVSEMKVIEEGIKRYPSSEFTADLKDKQRIVCMPSLSVQVTHPYPQTEAELRVTSKNLKGATLEWYRLNLKASSSVFAQNLEHADLIKKYGTLVDKVRLDLPDTPTYKDTVSVLTSRMPEAGIYILKSIPDGYQDKTGYDVVHLSALQVVSFPMEGRQTECHVVDCKTGKPVAGAELVFYSIPVPGNYTLYKTFKTDKQGKVVVPDMKESLWMHACAGKDEFMQVAYWSRRVLPTVNDSKKKVDRMDLFTDRALYRKGQTVYVSGVAYAQEGDSVEVRKDAAIWLALRDANNREIARKELTTDDFGAFSAEFQLPSETLAGMFRIESDKASCYIRVEEYKRPTFEVTWKEVQEAYTMGDSLQLEGTAKKFSSAPVQGGKVRYTLTRSKAWFWRSMAGEQQLAEGELITSADGTFAVKVCLERPDAEVSLGWDGFYRYQVKVEVTDAAGETQEGVLVLPVGEHAIGLQIKGLAGKVAREKLDKMQVQALNMQQQPVALDVVCSLYTLDEAGKKQQTVWGDTVKSGQPFLPEAWKKLASGKYLLEVTASDEHGRPCRAEQELVLFSLKDRVPPVKTVEWFYQDGTQLEETQPVTLYVGSSEKNVHLFYHVYSGNRMLVSDSFVLNEEIRSFDYTWRPEYGDGITVSFGFMKDGIWYSKQVALKRPVPEKKLTLKWEVFRDRLRPGTEETWTMQILDAAGKPADARLLATLYDASLDRLWDNPWNFQVGFSRYTPSVMPFIQSVNSIAMAYSPFYTYSLSSVYTPDNWQLYSRLWIPSLRQYRTFSRNGLMVRGAGIMMKAVAAAPDAMRADEALNAQAGFTQDDGVVEVELQSETIPLETEQTMTLRENFAETAFFYPDLRTDSTGTVRLVFTVPDALTQWKFRGLAHTRHMDYGLLQAETRTEKPFMIQPNLPRFLRRGDETSLAASLINLSTEEVKGAVRLELVNPMDESVVYQAVQDFQVKAGETGSVRFTFPVNMDGEVLICRMKAEAGEFSDGEQHYLPVLTDKQWMTETLSLQVKGGESQEVSLKDLFNGQSKTAQNRQLTIELTSTPIWYAVQALPVVGNPQQDDAFSWASAYYANAVARKIVELNPQIQPVFEAWKKQGVKKETLWSELEKNQELKSVLLAETPWLAQAADEQEQRQRIGLLFDLNTMNYRMGQTVEKLKALQKADGSWSWFNGMQGSRLVTTQVVELLARLKSMHIMADAQVAGMYLKGLNYLEKAFCQEYENLKKNEARNKSPQWPSELAVRYLYIASLDAVAGGKVNKAAKEYMTSKLENRSATYSIYEKALIARILQAQGKRTQAEILVRSIKEYTVVTPEMGRYFDTPKAGYAWNGYRIPTQVAAMEAIQHVEKDEKMLEEMKRWLLKQKQVQCWNTPLATADAVYALLSDGMASTESGQMQAVAGNVTLETPKDGLGCISHTLSGAEAEVKTLTVSHTGKAAGWGAVYAQYLEDMDRVKAFEGKGLQVSREYIYKGKTLSAKEKLQVGDKLTVRLTLRADRDMDFVCLKDERAACMEPVRQISGYEWSDGLGRYRVSGDAATTFFMDHLRKGTYVIEYEVHVDRSGVYQAGTSEIRSVYDPEFGSHTEGYTLYIE</sequence>
<dbReference type="Gene3D" id="2.20.130.20">
    <property type="match status" value="1"/>
</dbReference>
<evidence type="ECO:0000256" key="1">
    <source>
        <dbReference type="ARBA" id="ARBA00010556"/>
    </source>
</evidence>
<dbReference type="SMART" id="SM01360">
    <property type="entry name" value="A2M"/>
    <property type="match status" value="1"/>
</dbReference>
<name>A0A3E4MTD7_9BACT</name>
<dbReference type="InterPro" id="IPR001599">
    <property type="entry name" value="Macroglobln_a2"/>
</dbReference>
<dbReference type="InterPro" id="IPR002890">
    <property type="entry name" value="MG2"/>
</dbReference>
<dbReference type="Proteomes" id="UP000260862">
    <property type="component" value="Unassembled WGS sequence"/>
</dbReference>
<gene>
    <name evidence="4" type="ORF">DXD04_12775</name>
</gene>
<dbReference type="InterPro" id="IPR008930">
    <property type="entry name" value="Terpenoid_cyclase/PrenylTrfase"/>
</dbReference>
<comment type="similarity">
    <text evidence="1">Belongs to the protease inhibitor I39 (alpha-2-macroglobulin) family. Bacterial alpha-2-macroglobulin subfamily.</text>
</comment>
<dbReference type="Gene3D" id="2.60.40.10">
    <property type="entry name" value="Immunoglobulins"/>
    <property type="match status" value="1"/>
</dbReference>
<dbReference type="Pfam" id="PF01835">
    <property type="entry name" value="MG2"/>
    <property type="match status" value="1"/>
</dbReference>
<keyword evidence="5" id="KW-1185">Reference proteome</keyword>
<protein>
    <submittedName>
        <fullName evidence="4">Alpha-2-macroglobulin</fullName>
    </submittedName>
</protein>
<dbReference type="PANTHER" id="PTHR40094">
    <property type="entry name" value="ALPHA-2-MACROGLOBULIN HOMOLOG"/>
    <property type="match status" value="1"/>
</dbReference>
<dbReference type="RefSeq" id="WP_117673651.1">
    <property type="nucleotide sequence ID" value="NZ_CABOGR010000026.1"/>
</dbReference>
<feature type="chain" id="PRO_5017807493" evidence="2">
    <location>
        <begin position="25"/>
        <end position="1870"/>
    </location>
</feature>
<dbReference type="GO" id="GO:0004866">
    <property type="term" value="F:endopeptidase inhibitor activity"/>
    <property type="evidence" value="ECO:0007669"/>
    <property type="project" value="InterPro"/>
</dbReference>
<dbReference type="Pfam" id="PF17973">
    <property type="entry name" value="bMG10"/>
    <property type="match status" value="1"/>
</dbReference>
<dbReference type="Pfam" id="PF00207">
    <property type="entry name" value="A2M"/>
    <property type="match status" value="1"/>
</dbReference>
<evidence type="ECO:0000256" key="2">
    <source>
        <dbReference type="SAM" id="SignalP"/>
    </source>
</evidence>
<accession>A0A3E4MTD7</accession>
<evidence type="ECO:0000313" key="4">
    <source>
        <dbReference type="EMBL" id="RGK52937.1"/>
    </source>
</evidence>
<dbReference type="Gene3D" id="1.50.10.20">
    <property type="match status" value="1"/>
</dbReference>
<feature type="signal peptide" evidence="2">
    <location>
        <begin position="1"/>
        <end position="24"/>
    </location>
</feature>
<reference evidence="4 5" key="1">
    <citation type="submission" date="2018-08" db="EMBL/GenBank/DDBJ databases">
        <title>A genome reference for cultivated species of the human gut microbiota.</title>
        <authorList>
            <person name="Zou Y."/>
            <person name="Xue W."/>
            <person name="Luo G."/>
        </authorList>
    </citation>
    <scope>NUCLEOTIDE SEQUENCE [LARGE SCALE GENOMIC DNA]</scope>
    <source>
        <strain evidence="4 5">TF10-3AC</strain>
    </source>
</reference>
<dbReference type="Gene3D" id="2.60.40.1930">
    <property type="match status" value="1"/>
</dbReference>
<keyword evidence="2" id="KW-0732">Signal</keyword>
<dbReference type="InterPro" id="IPR041246">
    <property type="entry name" value="Bact_MG10"/>
</dbReference>